<dbReference type="GO" id="GO:0030420">
    <property type="term" value="P:establishment of competence for transformation"/>
    <property type="evidence" value="ECO:0007669"/>
    <property type="project" value="UniProtKB-KW"/>
</dbReference>
<keyword evidence="3" id="KW-0472">Membrane</keyword>
<proteinExistence type="predicted"/>
<dbReference type="Pfam" id="PF07963">
    <property type="entry name" value="N_methyl"/>
    <property type="match status" value="1"/>
</dbReference>
<feature type="transmembrane region" description="Helical" evidence="3">
    <location>
        <begin position="12"/>
        <end position="34"/>
    </location>
</feature>
<keyword evidence="3" id="KW-0812">Transmembrane</keyword>
<evidence type="ECO:0000256" key="1">
    <source>
        <dbReference type="ARBA" id="ARBA00004241"/>
    </source>
</evidence>
<dbReference type="Proteomes" id="UP000253908">
    <property type="component" value="Chromosome"/>
</dbReference>
<dbReference type="OrthoDB" id="2456766at2"/>
<dbReference type="AlphaFoldDB" id="A0A345PI58"/>
<dbReference type="GO" id="GO:0009986">
    <property type="term" value="C:cell surface"/>
    <property type="evidence" value="ECO:0007669"/>
    <property type="project" value="UniProtKB-SubCell"/>
</dbReference>
<dbReference type="NCBIfam" id="TIGR02532">
    <property type="entry name" value="IV_pilin_GFxxxE"/>
    <property type="match status" value="1"/>
</dbReference>
<dbReference type="EMBL" id="CP024848">
    <property type="protein sequence ID" value="AXI09688.1"/>
    <property type="molecule type" value="Genomic_DNA"/>
</dbReference>
<dbReference type="KEGG" id="ocn:CUC15_12475"/>
<dbReference type="InterPro" id="IPR012902">
    <property type="entry name" value="N_methyl_site"/>
</dbReference>
<accession>A0A345PI58</accession>
<keyword evidence="3" id="KW-1133">Transmembrane helix</keyword>
<dbReference type="PROSITE" id="PS00409">
    <property type="entry name" value="PROKAR_NTER_METHYL"/>
    <property type="match status" value="1"/>
</dbReference>
<protein>
    <recommendedName>
        <fullName evidence="6">Prepilin-type N-terminal cleavage/methylation domain-containing protein</fullName>
    </recommendedName>
</protein>
<evidence type="ECO:0000313" key="5">
    <source>
        <dbReference type="Proteomes" id="UP000253908"/>
    </source>
</evidence>
<dbReference type="RefSeq" id="WP_114916974.1">
    <property type="nucleotide sequence ID" value="NZ_CP024848.1"/>
</dbReference>
<comment type="subcellular location">
    <subcellularLocation>
        <location evidence="1">Cell surface</location>
    </subcellularLocation>
</comment>
<evidence type="ECO:0000256" key="2">
    <source>
        <dbReference type="ARBA" id="ARBA00023287"/>
    </source>
</evidence>
<evidence type="ECO:0000313" key="4">
    <source>
        <dbReference type="EMBL" id="AXI09688.1"/>
    </source>
</evidence>
<sequence length="145" mass="16607">MPYKIKKQGGMTLVELLAAITILGIVFIGFVSIFPQMTKSNVQTEEKLETMNLARVELVLLKESPNLLSNPPYNKTSCENPQFIYEKVQDGYDYEIIYDPVEDLNKNEHNDSVKLNQIHIKVMKNEKMISETFGYLKNAEITCSL</sequence>
<keyword evidence="5" id="KW-1185">Reference proteome</keyword>
<reference evidence="5" key="1">
    <citation type="submission" date="2017-11" db="EMBL/GenBank/DDBJ databases">
        <authorList>
            <person name="Zhu W."/>
        </authorList>
    </citation>
    <scope>NUCLEOTIDE SEQUENCE [LARGE SCALE GENOMIC DNA]</scope>
    <source>
        <strain evidence="5">160</strain>
    </source>
</reference>
<evidence type="ECO:0000256" key="3">
    <source>
        <dbReference type="SAM" id="Phobius"/>
    </source>
</evidence>
<gene>
    <name evidence="4" type="ORF">CUC15_12475</name>
</gene>
<organism evidence="4 5">
    <name type="scientific">Oceanobacillus zhaokaii</name>
    <dbReference type="NCBI Taxonomy" id="2052660"/>
    <lineage>
        <taxon>Bacteria</taxon>
        <taxon>Bacillati</taxon>
        <taxon>Bacillota</taxon>
        <taxon>Bacilli</taxon>
        <taxon>Bacillales</taxon>
        <taxon>Bacillaceae</taxon>
        <taxon>Oceanobacillus</taxon>
    </lineage>
</organism>
<keyword evidence="2" id="KW-0178">Competence</keyword>
<evidence type="ECO:0008006" key="6">
    <source>
        <dbReference type="Google" id="ProtNLM"/>
    </source>
</evidence>
<name>A0A345PI58_9BACI</name>